<dbReference type="InterPro" id="IPR048677">
    <property type="entry name" value="TssM1_hel"/>
</dbReference>
<dbReference type="InterPro" id="IPR025743">
    <property type="entry name" value="TssM1_N"/>
</dbReference>
<keyword evidence="7" id="KW-1185">Reference proteome</keyword>
<feature type="domain" description="Type VI secretion system component TssM1 helical" evidence="5">
    <location>
        <begin position="976"/>
        <end position="1071"/>
    </location>
</feature>
<evidence type="ECO:0000259" key="4">
    <source>
        <dbReference type="Pfam" id="PF14331"/>
    </source>
</evidence>
<evidence type="ECO:0000256" key="1">
    <source>
        <dbReference type="SAM" id="Phobius"/>
    </source>
</evidence>
<dbReference type="STRING" id="1563157.AQS70_19135"/>
<dbReference type="InterPro" id="IPR027417">
    <property type="entry name" value="P-loop_NTPase"/>
</dbReference>
<dbReference type="AlphaFoldDB" id="A0A0Q0SSI6"/>
<keyword evidence="1" id="KW-1133">Transmembrane helix</keyword>
<name>A0A0Q0SSI6_9PSED</name>
<organism evidence="6 7">
    <name type="scientific">Pseudomonas endophytica</name>
    <dbReference type="NCBI Taxonomy" id="1563157"/>
    <lineage>
        <taxon>Bacteria</taxon>
        <taxon>Pseudomonadati</taxon>
        <taxon>Pseudomonadota</taxon>
        <taxon>Gammaproteobacteria</taxon>
        <taxon>Pseudomonadales</taxon>
        <taxon>Pseudomonadaceae</taxon>
        <taxon>Pseudomonas</taxon>
    </lineage>
</organism>
<sequence length="1218" mass="136681">MRNIWSYITRWGLPLLRQFNSAVPVLIGLAVLFALVGIWWLGPQWVWREHKPLAEWHTRMVASVWVLLVPIVIWAGWSRRRYKKWHAERQHEAAVEADPCLPYVEAQERALDRSLASLLDNMEHRRSLYHLPWYVVLGEENAGKTSLITRSNQSFSLSHVAKAGARAYHDEALAYTVDWWIGHEAVLIDPPGEFITQPKALPSTDPVDKAGAVKQCVDKEKPVLPAGTHPRLWLHLLDWLCRNRSRRALNGVVLVIDLQALLKQSPEQRKALATLLRTRVYELTRQLGTRLPLYVVLSKLDLLEGFEEFFARLPRSMREDLLGFTFSLEGVDDFDAWLAELRTRFDHFVETLNDQVLDSLGESRAQEDRDRLLALVGQLSGLRPALFSFLTEMLSSDRFTTPALVRGLYLSSVYQQGELSNAFVREAALPHGLKSPPPEAKPAGGTLIYFAQHLFQRIIYSEAGLAGDNVKVTQSKRRLLLAGSVVAALGGFLVVGGWQFYFGINRDKAASVLLKSREFSARDIDSRVDVTGRNLLAPLDQIRDAVAVYGDYRQAWPLLAEMGLYQGRAIGPMVDVAYLNLLSKRFLPAIAGGAMNVIDTSPPGSSDQLAALRVYRMIEERKSRRPAMVKEWMAAQWQRAYPGQGQVQADLMRHLDYALQYADADLPQYRGRVAEVQQELRKVPLAQRVYARMKQDAQARLHAPLDLRNEVGPAFNIVYQPLVSGAQSNHESELTLASLLTAKGFRDYFEANTSQVIELAMIDAWVLGERQKLDYSEEDRKILTERVRTLYSADYVDSWRRALNTMAVTDFRDLAHGVAVLEQVTGPAAPLRRLLESVRDNTVIYPPLAAAGTALPATEVKQPLADEAGQRQAAGIRRAFSGLSDLLTDKGERPSYYDETQQAILAVYDYAKAVQDQPDQGKAALNAVLKRFSLSGSDPIATLQRVATGLPEPLNQQVKHLADQTSQVLVFEALRELEKRWDTEIYSFYQQRLAGRYPFAGSLVDASLDDFEAFFGPQGRLQKFQDQYLNVFIKDNLDALYSSQRGDYLVRTDVLTQLETAQRIRDTFFNQRGALSVQMTLEPLALSGNQRSSLLSSDGQLIPYSHGPSQSIGLIWPNVLGDASGSRLTLVNGAGNSVSLGYRGPWSLFRLLNRGQLNARTATSVDLSFVAGDGMMRYRISAEKANNPITQRSFEGFVLPRTLLQDRLKPGVGEVTQR</sequence>
<dbReference type="EMBL" id="LLWH01000017">
    <property type="protein sequence ID" value="KQB55232.1"/>
    <property type="molecule type" value="Genomic_DNA"/>
</dbReference>
<evidence type="ECO:0000259" key="2">
    <source>
        <dbReference type="Pfam" id="PF06744"/>
    </source>
</evidence>
<dbReference type="Pfam" id="PF06744">
    <property type="entry name" value="IcmF_C"/>
    <property type="match status" value="1"/>
</dbReference>
<reference evidence="6 7" key="1">
    <citation type="submission" date="2015-10" db="EMBL/GenBank/DDBJ databases">
        <title>Pseudomonas helleri sp. nov. and Pseudomonas weihenstephanensis sp. nov., isolated from raw cows milk.</title>
        <authorList>
            <person name="Von Neubeck M."/>
            <person name="Huptas C."/>
            <person name="Wenning M."/>
            <person name="Scherer S."/>
        </authorList>
    </citation>
    <scope>NUCLEOTIDE SEQUENCE [LARGE SCALE GENOMIC DNA]</scope>
    <source>
        <strain evidence="6 7">BSTT44</strain>
    </source>
</reference>
<dbReference type="PANTHER" id="PTHR36153">
    <property type="entry name" value="INNER MEMBRANE PROTEIN-RELATED"/>
    <property type="match status" value="1"/>
</dbReference>
<dbReference type="Pfam" id="PF14331">
    <property type="entry name" value="IcmF-related_N"/>
    <property type="match status" value="1"/>
</dbReference>
<feature type="domain" description="Type VI secretion system component TssM1 N-terminal" evidence="4">
    <location>
        <begin position="230"/>
        <end position="486"/>
    </location>
</feature>
<dbReference type="PANTHER" id="PTHR36153:SF5">
    <property type="entry name" value="EXPORTED PROTEIN"/>
    <property type="match status" value="1"/>
</dbReference>
<feature type="transmembrane region" description="Helical" evidence="1">
    <location>
        <begin position="479"/>
        <end position="501"/>
    </location>
</feature>
<dbReference type="Proteomes" id="UP000050342">
    <property type="component" value="Unassembled WGS sequence"/>
</dbReference>
<comment type="caution">
    <text evidence="6">The sequence shown here is derived from an EMBL/GenBank/DDBJ whole genome shotgun (WGS) entry which is preliminary data.</text>
</comment>
<evidence type="ECO:0000259" key="3">
    <source>
        <dbReference type="Pfam" id="PF06761"/>
    </source>
</evidence>
<keyword evidence="1" id="KW-0812">Transmembrane</keyword>
<dbReference type="InterPro" id="IPR017731">
    <property type="entry name" value="TssM1-like"/>
</dbReference>
<dbReference type="RefSeq" id="WP_055101378.1">
    <property type="nucleotide sequence ID" value="NZ_LLWH01000017.1"/>
</dbReference>
<evidence type="ECO:0000313" key="6">
    <source>
        <dbReference type="EMBL" id="KQB55232.1"/>
    </source>
</evidence>
<evidence type="ECO:0000313" key="7">
    <source>
        <dbReference type="Proteomes" id="UP000050342"/>
    </source>
</evidence>
<dbReference type="NCBIfam" id="TIGR03348">
    <property type="entry name" value="VI_IcmF"/>
    <property type="match status" value="1"/>
</dbReference>
<protein>
    <submittedName>
        <fullName evidence="6">Type VI secretion protein VasK</fullName>
    </submittedName>
</protein>
<feature type="domain" description="Type VI secretion system IcmF C-terminal" evidence="2">
    <location>
        <begin position="1079"/>
        <end position="1183"/>
    </location>
</feature>
<evidence type="ECO:0000259" key="5">
    <source>
        <dbReference type="Pfam" id="PF21070"/>
    </source>
</evidence>
<gene>
    <name evidence="6" type="ORF">AQS70_19135</name>
</gene>
<dbReference type="InterPro" id="IPR053156">
    <property type="entry name" value="T6SS_TssM-like"/>
</dbReference>
<accession>A0A0Q0SSI6</accession>
<proteinExistence type="predicted"/>
<feature type="transmembrane region" description="Helical" evidence="1">
    <location>
        <begin position="60"/>
        <end position="77"/>
    </location>
</feature>
<feature type="transmembrane region" description="Helical" evidence="1">
    <location>
        <begin position="21"/>
        <end position="40"/>
    </location>
</feature>
<feature type="domain" description="IcmF-related" evidence="3">
    <location>
        <begin position="536"/>
        <end position="842"/>
    </location>
</feature>
<dbReference type="SUPFAM" id="SSF52540">
    <property type="entry name" value="P-loop containing nucleoside triphosphate hydrolases"/>
    <property type="match status" value="1"/>
</dbReference>
<dbReference type="OrthoDB" id="9758229at2"/>
<keyword evidence="1" id="KW-0472">Membrane</keyword>
<dbReference type="Pfam" id="PF21070">
    <property type="entry name" value="IcmF_helical"/>
    <property type="match status" value="1"/>
</dbReference>
<dbReference type="InterPro" id="IPR010623">
    <property type="entry name" value="IcmF_C"/>
</dbReference>
<dbReference type="Pfam" id="PF06761">
    <property type="entry name" value="IcmF-related"/>
    <property type="match status" value="1"/>
</dbReference>
<dbReference type="InterPro" id="IPR009612">
    <property type="entry name" value="IcmF-rel"/>
</dbReference>